<keyword evidence="9" id="KW-1185">Reference proteome</keyword>
<dbReference type="Pfam" id="PF00854">
    <property type="entry name" value="PTR2"/>
    <property type="match status" value="1"/>
</dbReference>
<organism evidence="8 9">
    <name type="scientific">Ficus carica</name>
    <name type="common">Common fig</name>
    <dbReference type="NCBI Taxonomy" id="3494"/>
    <lineage>
        <taxon>Eukaryota</taxon>
        <taxon>Viridiplantae</taxon>
        <taxon>Streptophyta</taxon>
        <taxon>Embryophyta</taxon>
        <taxon>Tracheophyta</taxon>
        <taxon>Spermatophyta</taxon>
        <taxon>Magnoliopsida</taxon>
        <taxon>eudicotyledons</taxon>
        <taxon>Gunneridae</taxon>
        <taxon>Pentapetalae</taxon>
        <taxon>rosids</taxon>
        <taxon>fabids</taxon>
        <taxon>Rosales</taxon>
        <taxon>Moraceae</taxon>
        <taxon>Ficeae</taxon>
        <taxon>Ficus</taxon>
    </lineage>
</organism>
<evidence type="ECO:0000256" key="2">
    <source>
        <dbReference type="ARBA" id="ARBA00005982"/>
    </source>
</evidence>
<feature type="transmembrane region" description="Helical" evidence="7">
    <location>
        <begin position="491"/>
        <end position="511"/>
    </location>
</feature>
<evidence type="ECO:0000256" key="1">
    <source>
        <dbReference type="ARBA" id="ARBA00004141"/>
    </source>
</evidence>
<dbReference type="InterPro" id="IPR000109">
    <property type="entry name" value="POT_fam"/>
</dbReference>
<keyword evidence="4 7" id="KW-1133">Transmembrane helix</keyword>
<evidence type="ECO:0000256" key="3">
    <source>
        <dbReference type="ARBA" id="ARBA00022692"/>
    </source>
</evidence>
<evidence type="ECO:0000256" key="4">
    <source>
        <dbReference type="ARBA" id="ARBA00022989"/>
    </source>
</evidence>
<dbReference type="Gene3D" id="1.20.1250.20">
    <property type="entry name" value="MFS general substrate transporter like domains"/>
    <property type="match status" value="1"/>
</dbReference>
<gene>
    <name evidence="8" type="ORF">TIFTF001_017084</name>
</gene>
<dbReference type="InterPro" id="IPR018456">
    <property type="entry name" value="PTR2_symporter_CS"/>
</dbReference>
<feature type="transmembrane region" description="Helical" evidence="7">
    <location>
        <begin position="260"/>
        <end position="282"/>
    </location>
</feature>
<comment type="caution">
    <text evidence="8">The sequence shown here is derived from an EMBL/GenBank/DDBJ whole genome shotgun (WGS) entry which is preliminary data.</text>
</comment>
<feature type="transmembrane region" description="Helical" evidence="7">
    <location>
        <begin position="409"/>
        <end position="432"/>
    </location>
</feature>
<dbReference type="SUPFAM" id="SSF103473">
    <property type="entry name" value="MFS general substrate transporter"/>
    <property type="match status" value="1"/>
</dbReference>
<sequence length="646" mass="71969">MHLSSTSPNVEGGFSDRHSCLGSSFGYPLTTSPGIASRIPRGRRMIVVTANLSGSLCFLPLVLSLGSSLGFTRSPPTPSERGLLQGLRIFNLSSLDHGEDFSSSVMDVNKMIEGNECCERLAYYGMSTNLVNYLKSRLNQRNVVAVNNVTNWSGTCYVTPLLGAFLADAYLGRYWTIASFSIIYVFGMTLLTLSVSVQGLKPSCNDKDVCHPTSSQTTVFFVGLYMIALGTGGIKPCVSSFGADQFDDNDEKEKKKKSSFFNWFYFSINIGALVASSVLVWIQTNVGWSWGFGIPSVAMAIAVVSFFSGTRLYRNQRPGGSPFTRICQVIIASLRKFNVEVPNDKSLLYEIEDEESTVKGSRKLDHTKQFSFLDKAAVEAKSGEIKRSVDPWRLCTVTQVEELKSIIRLLPIWATGIIFSAAYSQMGTLFVLQGNTMDLHMGKSFQIPPASLSLFDTISVIFWVPVYDRVIVPFARKFTGHKNGFTQLQRIAIGLVISIFVMFVAGTLELMRLREVRKHHYYELKHVPMSVFWQVPQYFIIGCAEVFTFIGQIEFFYEQAPDAMRSLCSALSLTTNALGNYLSTFLVNVVTELSTRNGQPGWIPDNLNYGHLDYFFWLLGLLSVLNLGVFLLVAKWYTYKRPVASG</sequence>
<reference evidence="8" key="1">
    <citation type="submission" date="2023-07" db="EMBL/GenBank/DDBJ databases">
        <title>draft genome sequence of fig (Ficus carica).</title>
        <authorList>
            <person name="Takahashi T."/>
            <person name="Nishimura K."/>
        </authorList>
    </citation>
    <scope>NUCLEOTIDE SEQUENCE</scope>
</reference>
<dbReference type="PANTHER" id="PTHR11654">
    <property type="entry name" value="OLIGOPEPTIDE TRANSPORTER-RELATED"/>
    <property type="match status" value="1"/>
</dbReference>
<dbReference type="InterPro" id="IPR036259">
    <property type="entry name" value="MFS_trans_sf"/>
</dbReference>
<accession>A0AA88D7X7</accession>
<dbReference type="GO" id="GO:0016020">
    <property type="term" value="C:membrane"/>
    <property type="evidence" value="ECO:0007669"/>
    <property type="project" value="UniProtKB-SubCell"/>
</dbReference>
<comment type="subcellular location">
    <subcellularLocation>
        <location evidence="1 6">Membrane</location>
        <topology evidence="1 6">Multi-pass membrane protein</topology>
    </subcellularLocation>
</comment>
<feature type="transmembrane region" description="Helical" evidence="7">
    <location>
        <begin position="614"/>
        <end position="634"/>
    </location>
</feature>
<dbReference type="PROSITE" id="PS01023">
    <property type="entry name" value="PTR2_2"/>
    <property type="match status" value="1"/>
</dbReference>
<evidence type="ECO:0000256" key="7">
    <source>
        <dbReference type="SAM" id="Phobius"/>
    </source>
</evidence>
<evidence type="ECO:0000313" key="8">
    <source>
        <dbReference type="EMBL" id="GMN47905.1"/>
    </source>
</evidence>
<dbReference type="GO" id="GO:0006857">
    <property type="term" value="P:oligopeptide transport"/>
    <property type="evidence" value="ECO:0007669"/>
    <property type="project" value="InterPro"/>
</dbReference>
<dbReference type="PROSITE" id="PS01022">
    <property type="entry name" value="PTR2_1"/>
    <property type="match status" value="1"/>
</dbReference>
<feature type="transmembrane region" description="Helical" evidence="7">
    <location>
        <begin position="288"/>
        <end position="307"/>
    </location>
</feature>
<protein>
    <submittedName>
        <fullName evidence="8">Uncharacterized protein</fullName>
    </submittedName>
</protein>
<keyword evidence="6" id="KW-0813">Transport</keyword>
<evidence type="ECO:0000313" key="9">
    <source>
        <dbReference type="Proteomes" id="UP001187192"/>
    </source>
</evidence>
<dbReference type="AlphaFoldDB" id="A0AA88D7X7"/>
<evidence type="ECO:0000256" key="6">
    <source>
        <dbReference type="RuleBase" id="RU003755"/>
    </source>
</evidence>
<dbReference type="GO" id="GO:0022857">
    <property type="term" value="F:transmembrane transporter activity"/>
    <property type="evidence" value="ECO:0007669"/>
    <property type="project" value="InterPro"/>
</dbReference>
<comment type="similarity">
    <text evidence="2 6">Belongs to the major facilitator superfamily. Proton-dependent oligopeptide transporter (POT/PTR) (TC 2.A.17) family.</text>
</comment>
<name>A0AA88D7X7_FICCA</name>
<feature type="transmembrane region" description="Helical" evidence="7">
    <location>
        <begin position="174"/>
        <end position="193"/>
    </location>
</feature>
<keyword evidence="5 7" id="KW-0472">Membrane</keyword>
<dbReference type="EMBL" id="BTGU01000026">
    <property type="protein sequence ID" value="GMN47905.1"/>
    <property type="molecule type" value="Genomic_DNA"/>
</dbReference>
<dbReference type="Proteomes" id="UP001187192">
    <property type="component" value="Unassembled WGS sequence"/>
</dbReference>
<keyword evidence="3 6" id="KW-0812">Transmembrane</keyword>
<proteinExistence type="inferred from homology"/>
<feature type="transmembrane region" description="Helical" evidence="7">
    <location>
        <begin position="531"/>
        <end position="551"/>
    </location>
</feature>
<evidence type="ECO:0000256" key="5">
    <source>
        <dbReference type="ARBA" id="ARBA00023136"/>
    </source>
</evidence>